<gene>
    <name evidence="2" type="ORF">SAMN06265348_10182</name>
</gene>
<evidence type="ECO:0008006" key="4">
    <source>
        <dbReference type="Google" id="ProtNLM"/>
    </source>
</evidence>
<evidence type="ECO:0000256" key="1">
    <source>
        <dbReference type="SAM" id="Phobius"/>
    </source>
</evidence>
<dbReference type="EMBL" id="FXTN01000001">
    <property type="protein sequence ID" value="SMO32893.1"/>
    <property type="molecule type" value="Genomic_DNA"/>
</dbReference>
<evidence type="ECO:0000313" key="3">
    <source>
        <dbReference type="Proteomes" id="UP000320300"/>
    </source>
</evidence>
<reference evidence="2 3" key="1">
    <citation type="submission" date="2017-05" db="EMBL/GenBank/DDBJ databases">
        <authorList>
            <person name="Varghese N."/>
            <person name="Submissions S."/>
        </authorList>
    </citation>
    <scope>NUCLEOTIDE SEQUENCE [LARGE SCALE GENOMIC DNA]</scope>
    <source>
        <strain evidence="2 3">DSM 19036</strain>
    </source>
</reference>
<accession>A0A521ADK3</accession>
<keyword evidence="1" id="KW-1133">Transmembrane helix</keyword>
<organism evidence="2 3">
    <name type="scientific">Pedobacter westerhofensis</name>
    <dbReference type="NCBI Taxonomy" id="425512"/>
    <lineage>
        <taxon>Bacteria</taxon>
        <taxon>Pseudomonadati</taxon>
        <taxon>Bacteroidota</taxon>
        <taxon>Sphingobacteriia</taxon>
        <taxon>Sphingobacteriales</taxon>
        <taxon>Sphingobacteriaceae</taxon>
        <taxon>Pedobacter</taxon>
    </lineage>
</organism>
<keyword evidence="1" id="KW-0472">Membrane</keyword>
<protein>
    <recommendedName>
        <fullName evidence="4">PKD domain-containing protein</fullName>
    </recommendedName>
</protein>
<keyword evidence="1" id="KW-0812">Transmembrane</keyword>
<proteinExistence type="predicted"/>
<dbReference type="AlphaFoldDB" id="A0A521ADK3"/>
<sequence>MKNDVLIHLLSLIEDQLGWGDSANWPSKDFERLNILIQERTKVSISASTLRRLWGKVDYNNQPSVTTLDTLAMFAGFEDWRSFCILSKKTDLKKPTEEHIIKTRSFRQFYTVVVAVSVVAIITLSFLFIPSGSSVGVENYVFGFHPVTRDLPNSVIFTYDARSAPDDSVFIQQSWDNTRRTRVSKKSHLFSSIYYKPGFYHAKLVIGNQVVKESPLLIPTRGWLGMIDMQPVPVYLDPDEFISKNGMSVSASTILKHKVLLEPQPPIVAFYNTGNFKPISVLNFSYSAEVKNTYKTGASRCQYLNVILFTSGIPISIPLSAPGCIASLSMLDGVKEIDGSSTDLSAFGADLSKWVRLSCISRNGQISILVNNKLAYKYQVADQHISILGLGFRFHGIGEVRHVALSGNNKEVLTDL</sequence>
<keyword evidence="3" id="KW-1185">Reference proteome</keyword>
<name>A0A521ADK3_9SPHI</name>
<dbReference type="Proteomes" id="UP000320300">
    <property type="component" value="Unassembled WGS sequence"/>
</dbReference>
<feature type="transmembrane region" description="Helical" evidence="1">
    <location>
        <begin position="109"/>
        <end position="129"/>
    </location>
</feature>
<evidence type="ECO:0000313" key="2">
    <source>
        <dbReference type="EMBL" id="SMO32893.1"/>
    </source>
</evidence>
<dbReference type="RefSeq" id="WP_142526217.1">
    <property type="nucleotide sequence ID" value="NZ_CBCSJO010000002.1"/>
</dbReference>
<dbReference type="OrthoDB" id="639802at2"/>